<dbReference type="Proteomes" id="UP000188597">
    <property type="component" value="Unassembled WGS sequence"/>
</dbReference>
<proteinExistence type="predicted"/>
<accession>A0A1V3G6S5</accession>
<dbReference type="EMBL" id="MQMF01000002">
    <property type="protein sequence ID" value="OOE12108.1"/>
    <property type="molecule type" value="Genomic_DNA"/>
</dbReference>
<evidence type="ECO:0000313" key="2">
    <source>
        <dbReference type="EMBL" id="OOE12108.1"/>
    </source>
</evidence>
<organism evidence="2 3">
    <name type="scientific">Fictibacillus arsenicus</name>
    <dbReference type="NCBI Taxonomy" id="255247"/>
    <lineage>
        <taxon>Bacteria</taxon>
        <taxon>Bacillati</taxon>
        <taxon>Bacillota</taxon>
        <taxon>Bacilli</taxon>
        <taxon>Bacillales</taxon>
        <taxon>Fictibacillaceae</taxon>
        <taxon>Fictibacillus</taxon>
    </lineage>
</organism>
<gene>
    <name evidence="2" type="ORF">UN64_08290</name>
</gene>
<dbReference type="AlphaFoldDB" id="A0A1V3G6S5"/>
<reference evidence="2 3" key="1">
    <citation type="submission" date="2016-11" db="EMBL/GenBank/DDBJ databases">
        <authorList>
            <person name="Jaros S."/>
            <person name="Januszkiewicz K."/>
            <person name="Wedrychowicz H."/>
        </authorList>
    </citation>
    <scope>NUCLEOTIDE SEQUENCE [LARGE SCALE GENOMIC DNA]</scope>
    <source>
        <strain evidence="2 3">Con a/3</strain>
    </source>
</reference>
<evidence type="ECO:0008006" key="4">
    <source>
        <dbReference type="Google" id="ProtNLM"/>
    </source>
</evidence>
<protein>
    <recommendedName>
        <fullName evidence="4">P/Homo B domain-containing protein</fullName>
    </recommendedName>
</protein>
<sequence length="128" mass="12918">MQLNNLSHTFPDDIDILLVGPTTSQNAIIMSEVGSSGDAVNVTLLLDDDAPTPLPDGSPLVSGTFQPANYGGGDSFPAPAPVPAGGSALSIFNGTNPNGTWSLYIVDDAGADVGSLAGGWTLNITSCE</sequence>
<feature type="region of interest" description="Disordered" evidence="1">
    <location>
        <begin position="51"/>
        <end position="77"/>
    </location>
</feature>
<evidence type="ECO:0000256" key="1">
    <source>
        <dbReference type="SAM" id="MobiDB-lite"/>
    </source>
</evidence>
<name>A0A1V3G6S5_9BACL</name>
<evidence type="ECO:0000313" key="3">
    <source>
        <dbReference type="Proteomes" id="UP000188597"/>
    </source>
</evidence>
<comment type="caution">
    <text evidence="2">The sequence shown here is derived from an EMBL/GenBank/DDBJ whole genome shotgun (WGS) entry which is preliminary data.</text>
</comment>
<dbReference type="Gene3D" id="2.60.120.260">
    <property type="entry name" value="Galactose-binding domain-like"/>
    <property type="match status" value="1"/>
</dbReference>